<protein>
    <recommendedName>
        <fullName evidence="8">Protein kinase domain-containing protein</fullName>
    </recommendedName>
</protein>
<evidence type="ECO:0000256" key="2">
    <source>
        <dbReference type="ARBA" id="ARBA00022741"/>
    </source>
</evidence>
<evidence type="ECO:0000313" key="10">
    <source>
        <dbReference type="Proteomes" id="UP000176288"/>
    </source>
</evidence>
<reference evidence="9 10" key="1">
    <citation type="submission" date="2016-10" db="EMBL/GenBank/DDBJ databases">
        <title>Actinomyces aegypiusis sp. nov., isolated from the Aegypius monachus in Qinghai Tibet Plateau China.</title>
        <authorList>
            <person name="Wang Y."/>
        </authorList>
    </citation>
    <scope>NUCLEOTIDE SEQUENCE [LARGE SCALE GENOMIC DNA]</scope>
    <source>
        <strain evidence="9 10">VUL4_3</strain>
    </source>
</reference>
<feature type="binding site" evidence="5">
    <location>
        <position position="55"/>
    </location>
    <ligand>
        <name>ATP</name>
        <dbReference type="ChEBI" id="CHEBI:30616"/>
    </ligand>
</feature>
<dbReference type="Gene3D" id="1.10.510.10">
    <property type="entry name" value="Transferase(Phosphotransferase) domain 1"/>
    <property type="match status" value="1"/>
</dbReference>
<keyword evidence="10" id="KW-1185">Reference proteome</keyword>
<dbReference type="PANTHER" id="PTHR43289">
    <property type="entry name" value="MITOGEN-ACTIVATED PROTEIN KINASE KINASE KINASE 20-RELATED"/>
    <property type="match status" value="1"/>
</dbReference>
<evidence type="ECO:0000256" key="1">
    <source>
        <dbReference type="ARBA" id="ARBA00022679"/>
    </source>
</evidence>
<evidence type="ECO:0000256" key="5">
    <source>
        <dbReference type="PROSITE-ProRule" id="PRU10141"/>
    </source>
</evidence>
<feature type="compositionally biased region" description="Polar residues" evidence="6">
    <location>
        <begin position="334"/>
        <end position="358"/>
    </location>
</feature>
<sequence>MAVSARFKKGISIRLNAMSTLREVGGYQLGKQIGQGASSVVYVATDSQGEEFALKLLHPAVVDEETRRRLRREVELINSVRSTQVARVHDFEIEGDEPFIVTDLVLGPTLAQAVAQRGPMSLKVATGLGQRLANVLSAVHEAGVVHRDLKPANIIMASNGPVLIDFGVAQMADATRMTAAGLVSGTAGYVPTEVLQGQAPGMKADWWAWAGTILFALTGQPPFGTGPQGTVLTRVLNGQVNTANLPPKLSAFFQRLLTIPLSQFPPAEDVIAGLDDLQVGGDGNVAFWGSESTQMIDTAGMTEYLAEAHAQEEVAQRTELLAGSLDETGQQTETLDLRSSSNTEPQWQQTALMPQVPSQAAPPRQNGWPQTEQMPQAVASATEPDYYEDRTQTLPRIGARGATQGMGDRAQYDEQTRPTPFGGSSSGWSNGREGEQQGINGEQAWPGMNGVDSFDEATQIPPSIRKLPHVGLGIIGATVLWAAGVYRYGLGVLLIFLTVGVLVAALGLARRKAVVAYQYYESFGFFRWVSSWLLNLPRAVFYQLFSSVAAVSAGGAAWLFLEKTRPWMTKGLEVKLSELGELGQYLWGEQFMSLPPRTRLGIAACSLVGILVYWVVPSSFVRGSGTAQLARWVLPIWWLRALLFMLIWVAALVALWAGYQIHTGGVFL</sequence>
<evidence type="ECO:0000256" key="3">
    <source>
        <dbReference type="ARBA" id="ARBA00022777"/>
    </source>
</evidence>
<feature type="transmembrane region" description="Helical" evidence="7">
    <location>
        <begin position="467"/>
        <end position="484"/>
    </location>
</feature>
<evidence type="ECO:0000256" key="6">
    <source>
        <dbReference type="SAM" id="MobiDB-lite"/>
    </source>
</evidence>
<keyword evidence="7" id="KW-1133">Transmembrane helix</keyword>
<keyword evidence="3" id="KW-0418">Kinase</keyword>
<keyword evidence="7" id="KW-0812">Transmembrane</keyword>
<evidence type="ECO:0000259" key="8">
    <source>
        <dbReference type="PROSITE" id="PS50011"/>
    </source>
</evidence>
<dbReference type="PANTHER" id="PTHR43289:SF34">
    <property type="entry name" value="SERINE_THREONINE-PROTEIN KINASE YBDM-RELATED"/>
    <property type="match status" value="1"/>
</dbReference>
<feature type="transmembrane region" description="Helical" evidence="7">
    <location>
        <begin position="636"/>
        <end position="659"/>
    </location>
</feature>
<dbReference type="Pfam" id="PF00069">
    <property type="entry name" value="Pkinase"/>
    <property type="match status" value="1"/>
</dbReference>
<dbReference type="PROSITE" id="PS50011">
    <property type="entry name" value="PROTEIN_KINASE_DOM"/>
    <property type="match status" value="1"/>
</dbReference>
<dbReference type="AlphaFoldDB" id="A0A1D9MLT1"/>
<dbReference type="GO" id="GO:0004674">
    <property type="term" value="F:protein serine/threonine kinase activity"/>
    <property type="evidence" value="ECO:0007669"/>
    <property type="project" value="TreeGrafter"/>
</dbReference>
<evidence type="ECO:0000256" key="4">
    <source>
        <dbReference type="ARBA" id="ARBA00022840"/>
    </source>
</evidence>
<evidence type="ECO:0000313" key="9">
    <source>
        <dbReference type="EMBL" id="AOZ73123.1"/>
    </source>
</evidence>
<organism evidence="9 10">
    <name type="scientific">Boudabousia tangfeifanii</name>
    <dbReference type="NCBI Taxonomy" id="1912795"/>
    <lineage>
        <taxon>Bacteria</taxon>
        <taxon>Bacillati</taxon>
        <taxon>Actinomycetota</taxon>
        <taxon>Actinomycetes</taxon>
        <taxon>Actinomycetales</taxon>
        <taxon>Actinomycetaceae</taxon>
        <taxon>Boudabousia</taxon>
    </lineage>
</organism>
<dbReference type="Proteomes" id="UP000176288">
    <property type="component" value="Chromosome"/>
</dbReference>
<dbReference type="CDD" id="cd14014">
    <property type="entry name" value="STKc_PknB_like"/>
    <property type="match status" value="1"/>
</dbReference>
<dbReference type="InterPro" id="IPR011009">
    <property type="entry name" value="Kinase-like_dom_sf"/>
</dbReference>
<dbReference type="Gene3D" id="3.30.200.20">
    <property type="entry name" value="Phosphorylase Kinase, domain 1"/>
    <property type="match status" value="1"/>
</dbReference>
<dbReference type="KEGG" id="avu:BK816_07315"/>
<feature type="region of interest" description="Disordered" evidence="6">
    <location>
        <begin position="400"/>
        <end position="443"/>
    </location>
</feature>
<name>A0A1D9MLT1_9ACTO</name>
<dbReference type="SMART" id="SM00220">
    <property type="entry name" value="S_TKc"/>
    <property type="match status" value="1"/>
</dbReference>
<dbReference type="InterPro" id="IPR000719">
    <property type="entry name" value="Prot_kinase_dom"/>
</dbReference>
<gene>
    <name evidence="9" type="ORF">BK816_07315</name>
</gene>
<keyword evidence="4 5" id="KW-0067">ATP-binding</keyword>
<keyword evidence="2 5" id="KW-0547">Nucleotide-binding</keyword>
<dbReference type="EMBL" id="CP017812">
    <property type="protein sequence ID" value="AOZ73123.1"/>
    <property type="molecule type" value="Genomic_DNA"/>
</dbReference>
<evidence type="ECO:0000256" key="7">
    <source>
        <dbReference type="SAM" id="Phobius"/>
    </source>
</evidence>
<dbReference type="PROSITE" id="PS00107">
    <property type="entry name" value="PROTEIN_KINASE_ATP"/>
    <property type="match status" value="1"/>
</dbReference>
<feature type="domain" description="Protein kinase" evidence="8">
    <location>
        <begin position="27"/>
        <end position="277"/>
    </location>
</feature>
<keyword evidence="7" id="KW-0472">Membrane</keyword>
<feature type="transmembrane region" description="Helical" evidence="7">
    <location>
        <begin position="600"/>
        <end position="616"/>
    </location>
</feature>
<feature type="transmembrane region" description="Helical" evidence="7">
    <location>
        <begin position="490"/>
        <end position="509"/>
    </location>
</feature>
<feature type="region of interest" description="Disordered" evidence="6">
    <location>
        <begin position="334"/>
        <end position="385"/>
    </location>
</feature>
<dbReference type="PROSITE" id="PS00108">
    <property type="entry name" value="PROTEIN_KINASE_ST"/>
    <property type="match status" value="1"/>
</dbReference>
<dbReference type="GO" id="GO:0005524">
    <property type="term" value="F:ATP binding"/>
    <property type="evidence" value="ECO:0007669"/>
    <property type="project" value="UniProtKB-UniRule"/>
</dbReference>
<dbReference type="STRING" id="1912795.BK816_07315"/>
<keyword evidence="1" id="KW-0808">Transferase</keyword>
<accession>A0A1D9MLT1</accession>
<dbReference type="SUPFAM" id="SSF56112">
    <property type="entry name" value="Protein kinase-like (PK-like)"/>
    <property type="match status" value="1"/>
</dbReference>
<dbReference type="InterPro" id="IPR008271">
    <property type="entry name" value="Ser/Thr_kinase_AS"/>
</dbReference>
<feature type="transmembrane region" description="Helical" evidence="7">
    <location>
        <begin position="540"/>
        <end position="561"/>
    </location>
</feature>
<dbReference type="InterPro" id="IPR017441">
    <property type="entry name" value="Protein_kinase_ATP_BS"/>
</dbReference>
<proteinExistence type="predicted"/>